<sequence>MISYNNRLLELEKVFNSFIFSNIMYIIPHPIKQIQNILIQDKNFILGAR</sequence>
<dbReference type="KEGG" id="ant:Arnit_1224"/>
<dbReference type="AlphaFoldDB" id="D5V4H8"/>
<evidence type="ECO:0000313" key="1">
    <source>
        <dbReference type="EMBL" id="ADG92883.1"/>
    </source>
</evidence>
<proteinExistence type="predicted"/>
<accession>D5V4H8</accession>
<gene>
    <name evidence="1" type="ordered locus">Arnit_1224</name>
</gene>
<keyword evidence="2" id="KW-1185">Reference proteome</keyword>
<reference evidence="1 2" key="1">
    <citation type="journal article" date="2010" name="Stand. Genomic Sci.">
        <title>Complete genome sequence of Arcobacter nitrofigilis type strain (CI).</title>
        <authorList>
            <person name="Pati A."/>
            <person name="Gronow S."/>
            <person name="Lapidus A."/>
            <person name="Copeland A."/>
            <person name="Glavina Del Rio T."/>
            <person name="Nolan M."/>
            <person name="Lucas S."/>
            <person name="Tice H."/>
            <person name="Cheng J.F."/>
            <person name="Han C."/>
            <person name="Chertkov O."/>
            <person name="Bruce D."/>
            <person name="Tapia R."/>
            <person name="Goodwin L."/>
            <person name="Pitluck S."/>
            <person name="Liolios K."/>
            <person name="Ivanova N."/>
            <person name="Mavromatis K."/>
            <person name="Chen A."/>
            <person name="Palaniappan K."/>
            <person name="Land M."/>
            <person name="Hauser L."/>
            <person name="Chang Y.J."/>
            <person name="Jeffries C.D."/>
            <person name="Detter J.C."/>
            <person name="Rohde M."/>
            <person name="Goker M."/>
            <person name="Bristow J."/>
            <person name="Eisen J.A."/>
            <person name="Markowitz V."/>
            <person name="Hugenholtz P."/>
            <person name="Klenk H.P."/>
            <person name="Kyrpides N.C."/>
        </authorList>
    </citation>
    <scope>NUCLEOTIDE SEQUENCE [LARGE SCALE GENOMIC DNA]</scope>
    <source>
        <strain evidence="2">ATCC 33309 / DSM 7299 / CCUG 15893 / LMG 7604 / NCTC 12251 / CI</strain>
    </source>
</reference>
<name>D5V4H8_ARCNC</name>
<dbReference type="EMBL" id="CP001999">
    <property type="protein sequence ID" value="ADG92883.1"/>
    <property type="molecule type" value="Genomic_DNA"/>
</dbReference>
<protein>
    <submittedName>
        <fullName evidence="1">Uncharacterized protein</fullName>
    </submittedName>
</protein>
<evidence type="ECO:0000313" key="2">
    <source>
        <dbReference type="Proteomes" id="UP000000939"/>
    </source>
</evidence>
<dbReference type="STRING" id="572480.Arnit_1224"/>
<dbReference type="Proteomes" id="UP000000939">
    <property type="component" value="Chromosome"/>
</dbReference>
<dbReference type="RefSeq" id="WP_013135028.1">
    <property type="nucleotide sequence ID" value="NC_014166.1"/>
</dbReference>
<organism evidence="1 2">
    <name type="scientific">Arcobacter nitrofigilis (strain ATCC 33309 / DSM 7299 / CCUG 15893 / LMG 7604 / NCTC 12251 / CI)</name>
    <name type="common">Campylobacter nitrofigilis</name>
    <dbReference type="NCBI Taxonomy" id="572480"/>
    <lineage>
        <taxon>Bacteria</taxon>
        <taxon>Pseudomonadati</taxon>
        <taxon>Campylobacterota</taxon>
        <taxon>Epsilonproteobacteria</taxon>
        <taxon>Campylobacterales</taxon>
        <taxon>Arcobacteraceae</taxon>
        <taxon>Arcobacter</taxon>
    </lineage>
</organism>
<dbReference type="HOGENOM" id="CLU_3131724_0_0_7"/>